<evidence type="ECO:0000313" key="3">
    <source>
        <dbReference type="Proteomes" id="UP000015101"/>
    </source>
</evidence>
<dbReference type="Pfam" id="PF06209">
    <property type="entry name" value="COBRA1"/>
    <property type="match status" value="1"/>
</dbReference>
<dbReference type="Proteomes" id="UP000015101">
    <property type="component" value="Unassembled WGS sequence"/>
</dbReference>
<protein>
    <recommendedName>
        <fullName evidence="4">Negative elongation factor B</fullName>
    </recommendedName>
</protein>
<sequence>MADRNPKILHIGFKPESRAEARGIISNLSFLETGIMLELWGFVLECLNKSNVKLQKVSNGILLPSLQPALPLLDLHKVPRLEFHQSVLDEMKERMISRIKEIAAGPDKGTKYRVLNELLNKCMPVIKVKLLRPVVMCLMQYLPKIKSEHLQIVVSNKELYDEAAVEVKQQIWEGDQSLFGEEVSPLLRSYVEMKESTLLSMDSPQSTFFQTVPKLRRQTHSVQEVVRMVGKNTHLYEMILQFLRTIFLRTQNVHYCTFRSELLMSLHDREVSEILADDPCHKFTWCLDACIREKFVDSKRAKELLGLLDAVKWSQEHVLGDLSMVLCDPQSIHTIAASIIKNLTTCINNESLPRANEDVVILVRLLCMGLKAWKMIDSRLFKEPKLDVDLITRFLPCLSWLMADDQLAVMSGKTNEQLDPAPSYLLTSCDDVSAVLLCHYALHVTKQGWTGSIVRVVSCLSEESVSEVAYSNTFLHDFVSHLISFPEMFATPEFCSAIFDKFFKPQCSQDSVCKHLIRLLLFTHHKVHTNSLSGAVEMLQNLNSVQLQSLLDGLSERVRTYNEQQVQLQLQQQQQQQQQSIAASNELLDSPFVSTPLSSILS</sequence>
<dbReference type="RefSeq" id="XP_009025073.1">
    <property type="nucleotide sequence ID" value="XM_009026825.1"/>
</dbReference>
<dbReference type="EMBL" id="KB097487">
    <property type="protein sequence ID" value="ESN96950.1"/>
    <property type="molecule type" value="Genomic_DNA"/>
</dbReference>
<dbReference type="STRING" id="6412.T1FUY8"/>
<gene>
    <name evidence="2" type="primary">20212634</name>
    <name evidence="1" type="ORF">HELRODRAFT_193409</name>
</gene>
<evidence type="ECO:0008006" key="4">
    <source>
        <dbReference type="Google" id="ProtNLM"/>
    </source>
</evidence>
<dbReference type="EnsemblMetazoa" id="HelroT193409">
    <property type="protein sequence ID" value="HelroP193409"/>
    <property type="gene ID" value="HelroG193409"/>
</dbReference>
<dbReference type="GO" id="GO:0032021">
    <property type="term" value="C:NELF complex"/>
    <property type="evidence" value="ECO:0000318"/>
    <property type="project" value="GO_Central"/>
</dbReference>
<dbReference type="OrthoDB" id="5548359at2759"/>
<dbReference type="GO" id="GO:0034244">
    <property type="term" value="P:negative regulation of transcription elongation by RNA polymerase II"/>
    <property type="evidence" value="ECO:0000318"/>
    <property type="project" value="GO_Central"/>
</dbReference>
<dbReference type="CTD" id="20212634"/>
<dbReference type="EMBL" id="AMQM01006543">
    <property type="status" value="NOT_ANNOTATED_CDS"/>
    <property type="molecule type" value="Genomic_DNA"/>
</dbReference>
<reference evidence="1 3" key="2">
    <citation type="journal article" date="2013" name="Nature">
        <title>Insights into bilaterian evolution from three spiralian genomes.</title>
        <authorList>
            <person name="Simakov O."/>
            <person name="Marletaz F."/>
            <person name="Cho S.J."/>
            <person name="Edsinger-Gonzales E."/>
            <person name="Havlak P."/>
            <person name="Hellsten U."/>
            <person name="Kuo D.H."/>
            <person name="Larsson T."/>
            <person name="Lv J."/>
            <person name="Arendt D."/>
            <person name="Savage R."/>
            <person name="Osoegawa K."/>
            <person name="de Jong P."/>
            <person name="Grimwood J."/>
            <person name="Chapman J.A."/>
            <person name="Shapiro H."/>
            <person name="Aerts A."/>
            <person name="Otillar R.P."/>
            <person name="Terry A.Y."/>
            <person name="Boore J.L."/>
            <person name="Grigoriev I.V."/>
            <person name="Lindberg D.R."/>
            <person name="Seaver E.C."/>
            <person name="Weisblat D.A."/>
            <person name="Putnam N.H."/>
            <person name="Rokhsar D.S."/>
        </authorList>
    </citation>
    <scope>NUCLEOTIDE SEQUENCE</scope>
</reference>
<dbReference type="HOGENOM" id="CLU_037919_0_0_1"/>
<accession>T1FUY8</accession>
<reference evidence="3" key="1">
    <citation type="submission" date="2012-12" db="EMBL/GenBank/DDBJ databases">
        <authorList>
            <person name="Hellsten U."/>
            <person name="Grimwood J."/>
            <person name="Chapman J.A."/>
            <person name="Shapiro H."/>
            <person name="Aerts A."/>
            <person name="Otillar R.P."/>
            <person name="Terry A.Y."/>
            <person name="Boore J.L."/>
            <person name="Simakov O."/>
            <person name="Marletaz F."/>
            <person name="Cho S.-J."/>
            <person name="Edsinger-Gonzales E."/>
            <person name="Havlak P."/>
            <person name="Kuo D.-H."/>
            <person name="Larsson T."/>
            <person name="Lv J."/>
            <person name="Arendt D."/>
            <person name="Savage R."/>
            <person name="Osoegawa K."/>
            <person name="de Jong P."/>
            <person name="Lindberg D.R."/>
            <person name="Seaver E.C."/>
            <person name="Weisblat D.A."/>
            <person name="Putnam N.H."/>
            <person name="Grigoriev I.V."/>
            <person name="Rokhsar D.S."/>
        </authorList>
    </citation>
    <scope>NUCLEOTIDE SEQUENCE</scope>
</reference>
<dbReference type="KEGG" id="hro:HELRODRAFT_193409"/>
<keyword evidence="3" id="KW-1185">Reference proteome</keyword>
<dbReference type="OMA" id="LLWYIHP"/>
<organism evidence="2 3">
    <name type="scientific">Helobdella robusta</name>
    <name type="common">Californian leech</name>
    <dbReference type="NCBI Taxonomy" id="6412"/>
    <lineage>
        <taxon>Eukaryota</taxon>
        <taxon>Metazoa</taxon>
        <taxon>Spiralia</taxon>
        <taxon>Lophotrochozoa</taxon>
        <taxon>Annelida</taxon>
        <taxon>Clitellata</taxon>
        <taxon>Hirudinea</taxon>
        <taxon>Rhynchobdellida</taxon>
        <taxon>Glossiphoniidae</taxon>
        <taxon>Helobdella</taxon>
    </lineage>
</organism>
<dbReference type="GeneID" id="20212634"/>
<evidence type="ECO:0000313" key="2">
    <source>
        <dbReference type="EnsemblMetazoa" id="HelroP193409"/>
    </source>
</evidence>
<dbReference type="PANTHER" id="PTHR13503:SF3">
    <property type="entry name" value="NEGATIVE ELONGATION FACTOR B"/>
    <property type="match status" value="1"/>
</dbReference>
<dbReference type="eggNOG" id="ENOG502QTMJ">
    <property type="taxonomic scope" value="Eukaryota"/>
</dbReference>
<name>T1FUY8_HELRO</name>
<dbReference type="FunCoup" id="T1FUY8">
    <property type="interactions" value="1239"/>
</dbReference>
<reference evidence="2" key="3">
    <citation type="submission" date="2015-06" db="UniProtKB">
        <authorList>
            <consortium name="EnsemblMetazoa"/>
        </authorList>
    </citation>
    <scope>IDENTIFICATION</scope>
</reference>
<dbReference type="AlphaFoldDB" id="T1FUY8"/>
<dbReference type="InterPro" id="IPR010405">
    <property type="entry name" value="COBRA1"/>
</dbReference>
<evidence type="ECO:0000313" key="1">
    <source>
        <dbReference type="EMBL" id="ESN96950.1"/>
    </source>
</evidence>
<proteinExistence type="predicted"/>
<dbReference type="PANTHER" id="PTHR13503">
    <property type="entry name" value="NEGATIVE ELONGATION FACTOR COMPLEX MEMBER B"/>
    <property type="match status" value="1"/>
</dbReference>
<dbReference type="InParanoid" id="T1FUY8"/>